<gene>
    <name evidence="1" type="ORF">ACFOMD_14855</name>
</gene>
<dbReference type="RefSeq" id="WP_380862749.1">
    <property type="nucleotide sequence ID" value="NZ_JBHRXV010000011.1"/>
</dbReference>
<keyword evidence="2" id="KW-1185">Reference proteome</keyword>
<comment type="caution">
    <text evidence="1">The sequence shown here is derived from an EMBL/GenBank/DDBJ whole genome shotgun (WGS) entry which is preliminary data.</text>
</comment>
<protein>
    <submittedName>
        <fullName evidence="1">Uncharacterized protein</fullName>
    </submittedName>
</protein>
<accession>A0ABV7XCN1</accession>
<dbReference type="EMBL" id="JBHRXV010000011">
    <property type="protein sequence ID" value="MFC3713854.1"/>
    <property type="molecule type" value="Genomic_DNA"/>
</dbReference>
<evidence type="ECO:0000313" key="1">
    <source>
        <dbReference type="EMBL" id="MFC3713854.1"/>
    </source>
</evidence>
<organism evidence="1 2">
    <name type="scientific">Sphingoaurantiacus capsulatus</name>
    <dbReference type="NCBI Taxonomy" id="1771310"/>
    <lineage>
        <taxon>Bacteria</taxon>
        <taxon>Pseudomonadati</taxon>
        <taxon>Pseudomonadota</taxon>
        <taxon>Alphaproteobacteria</taxon>
        <taxon>Sphingomonadales</taxon>
        <taxon>Sphingosinicellaceae</taxon>
        <taxon>Sphingoaurantiacus</taxon>
    </lineage>
</organism>
<evidence type="ECO:0000313" key="2">
    <source>
        <dbReference type="Proteomes" id="UP001595615"/>
    </source>
</evidence>
<name>A0ABV7XCN1_9SPHN</name>
<dbReference type="Proteomes" id="UP001595615">
    <property type="component" value="Unassembled WGS sequence"/>
</dbReference>
<proteinExistence type="predicted"/>
<reference evidence="2" key="1">
    <citation type="journal article" date="2019" name="Int. J. Syst. Evol. Microbiol.">
        <title>The Global Catalogue of Microorganisms (GCM) 10K type strain sequencing project: providing services to taxonomists for standard genome sequencing and annotation.</title>
        <authorList>
            <consortium name="The Broad Institute Genomics Platform"/>
            <consortium name="The Broad Institute Genome Sequencing Center for Infectious Disease"/>
            <person name="Wu L."/>
            <person name="Ma J."/>
        </authorList>
    </citation>
    <scope>NUCLEOTIDE SEQUENCE [LARGE SCALE GENOMIC DNA]</scope>
    <source>
        <strain evidence="2">KCTC 42644</strain>
    </source>
</reference>
<sequence length="54" mass="6054">MADDDRQALRALLMDFDRSKLAGDGGLDVFRAIRTAVAHAEVARRYPASRYEQS</sequence>